<dbReference type="InterPro" id="IPR046341">
    <property type="entry name" value="SET_dom_sf"/>
</dbReference>
<keyword evidence="12" id="KW-1185">Reference proteome</keyword>
<evidence type="ECO:0000256" key="3">
    <source>
        <dbReference type="ARBA" id="ARBA00022603"/>
    </source>
</evidence>
<dbReference type="GO" id="GO:0005634">
    <property type="term" value="C:nucleus"/>
    <property type="evidence" value="ECO:0007669"/>
    <property type="project" value="InterPro"/>
</dbReference>
<keyword evidence="7" id="KW-0862">Zinc</keyword>
<feature type="compositionally biased region" description="Low complexity" evidence="8">
    <location>
        <begin position="375"/>
        <end position="384"/>
    </location>
</feature>
<dbReference type="InterPro" id="IPR001214">
    <property type="entry name" value="SET_dom"/>
</dbReference>
<evidence type="ECO:0000256" key="1">
    <source>
        <dbReference type="ARBA" id="ARBA00004286"/>
    </source>
</evidence>
<evidence type="ECO:0000256" key="8">
    <source>
        <dbReference type="SAM" id="MobiDB-lite"/>
    </source>
</evidence>
<evidence type="ECO:0000259" key="9">
    <source>
        <dbReference type="PROSITE" id="PS50280"/>
    </source>
</evidence>
<gene>
    <name evidence="11" type="ORF">WR25_08515</name>
</gene>
<evidence type="ECO:0008006" key="13">
    <source>
        <dbReference type="Google" id="ProtNLM"/>
    </source>
</evidence>
<dbReference type="OrthoDB" id="616263at2759"/>
<dbReference type="InterPro" id="IPR050973">
    <property type="entry name" value="H3K9_Histone-Lys_N-MTase"/>
</dbReference>
<dbReference type="AlphaFoldDB" id="A0A2A2LFL0"/>
<organism evidence="11 12">
    <name type="scientific">Diploscapter pachys</name>
    <dbReference type="NCBI Taxonomy" id="2018661"/>
    <lineage>
        <taxon>Eukaryota</taxon>
        <taxon>Metazoa</taxon>
        <taxon>Ecdysozoa</taxon>
        <taxon>Nematoda</taxon>
        <taxon>Chromadorea</taxon>
        <taxon>Rhabditida</taxon>
        <taxon>Rhabditina</taxon>
        <taxon>Rhabditomorpha</taxon>
        <taxon>Rhabditoidea</taxon>
        <taxon>Rhabditidae</taxon>
        <taxon>Diploscapter</taxon>
    </lineage>
</organism>
<dbReference type="Pfam" id="PF00856">
    <property type="entry name" value="SET"/>
    <property type="match status" value="1"/>
</dbReference>
<evidence type="ECO:0000259" key="10">
    <source>
        <dbReference type="PROSITE" id="PS50867"/>
    </source>
</evidence>
<keyword evidence="2" id="KW-0158">Chromosome</keyword>
<dbReference type="Gene3D" id="2.170.270.10">
    <property type="entry name" value="SET domain"/>
    <property type="match status" value="1"/>
</dbReference>
<dbReference type="GO" id="GO:0008270">
    <property type="term" value="F:zinc ion binding"/>
    <property type="evidence" value="ECO:0007669"/>
    <property type="project" value="InterPro"/>
</dbReference>
<dbReference type="SUPFAM" id="SSF82199">
    <property type="entry name" value="SET domain"/>
    <property type="match status" value="1"/>
</dbReference>
<keyword evidence="6" id="KW-0479">Metal-binding</keyword>
<dbReference type="PANTHER" id="PTHR46223:SF3">
    <property type="entry name" value="HISTONE-LYSINE N-METHYLTRANSFERASE SET-23"/>
    <property type="match status" value="1"/>
</dbReference>
<evidence type="ECO:0000256" key="4">
    <source>
        <dbReference type="ARBA" id="ARBA00022679"/>
    </source>
</evidence>
<dbReference type="PROSITE" id="PS50280">
    <property type="entry name" value="SET"/>
    <property type="match status" value="1"/>
</dbReference>
<protein>
    <recommendedName>
        <fullName evidence="13">SET domain-containing protein</fullName>
    </recommendedName>
</protein>
<evidence type="ECO:0000256" key="5">
    <source>
        <dbReference type="ARBA" id="ARBA00022691"/>
    </source>
</evidence>
<evidence type="ECO:0000256" key="2">
    <source>
        <dbReference type="ARBA" id="ARBA00022454"/>
    </source>
</evidence>
<dbReference type="STRING" id="2018661.A0A2A2LFL0"/>
<dbReference type="EMBL" id="LIAE01006810">
    <property type="protein sequence ID" value="PAV84959.1"/>
    <property type="molecule type" value="Genomic_DNA"/>
</dbReference>
<dbReference type="GO" id="GO:0005694">
    <property type="term" value="C:chromosome"/>
    <property type="evidence" value="ECO:0007669"/>
    <property type="project" value="UniProtKB-SubCell"/>
</dbReference>
<dbReference type="GO" id="GO:0042054">
    <property type="term" value="F:histone methyltransferase activity"/>
    <property type="evidence" value="ECO:0007669"/>
    <property type="project" value="InterPro"/>
</dbReference>
<sequence>MGKRAPEELKVYKEYISAVRKVEQRLVAEGNTFYRKTDWAILEHYAGRDTLFENKLREARFNALLQKVGIAPVFIENWLPTLYKTDVLGELPSFRFIYKSFMADHFSRKFLALPPGFRTSRCKCKCAEDCSASNLDCCISDVSTDATNVRLTYDASRRLAFPNRIRTTNYELIECSGSCKCGPGCPNRITQRGRQVAVVIFFENTEKNWGLRAGEPIRRGQFITEYVGEVKLASSLKYSNKAYQLQIPRTLEFDDKSESLVIDASGFGNEARFINHSCSPNALLVWVYSDDYGGHYARSCFFATRDIQAGEEIMYNYYSGAELKKKVKSGIKCRCSFKCNIYIPGQTEQRSDTLARASRTKPGGGQQAEIDDQLQSELEQQQRQ</sequence>
<comment type="caution">
    <text evidence="11">The sequence shown here is derived from an EMBL/GenBank/DDBJ whole genome shotgun (WGS) entry which is preliminary data.</text>
</comment>
<evidence type="ECO:0000256" key="6">
    <source>
        <dbReference type="ARBA" id="ARBA00022723"/>
    </source>
</evidence>
<feature type="domain" description="Pre-SET" evidence="10">
    <location>
        <begin position="122"/>
        <end position="193"/>
    </location>
</feature>
<dbReference type="GO" id="GO:0032259">
    <property type="term" value="P:methylation"/>
    <property type="evidence" value="ECO:0007669"/>
    <property type="project" value="UniProtKB-KW"/>
</dbReference>
<feature type="domain" description="SET" evidence="9">
    <location>
        <begin position="194"/>
        <end position="318"/>
    </location>
</feature>
<keyword evidence="5" id="KW-0949">S-adenosyl-L-methionine</keyword>
<dbReference type="SMART" id="SM00317">
    <property type="entry name" value="SET"/>
    <property type="match status" value="1"/>
</dbReference>
<keyword evidence="3" id="KW-0489">Methyltransferase</keyword>
<comment type="subcellular location">
    <subcellularLocation>
        <location evidence="1">Chromosome</location>
    </subcellularLocation>
</comment>
<name>A0A2A2LFL0_9BILA</name>
<reference evidence="11 12" key="1">
    <citation type="journal article" date="2017" name="Curr. Biol.">
        <title>Genome architecture and evolution of a unichromosomal asexual nematode.</title>
        <authorList>
            <person name="Fradin H."/>
            <person name="Zegar C."/>
            <person name="Gutwein M."/>
            <person name="Lucas J."/>
            <person name="Kovtun M."/>
            <person name="Corcoran D."/>
            <person name="Baugh L.R."/>
            <person name="Kiontke K."/>
            <person name="Gunsalus K."/>
            <person name="Fitch D.H."/>
            <person name="Piano F."/>
        </authorList>
    </citation>
    <scope>NUCLEOTIDE SEQUENCE [LARGE SCALE GENOMIC DNA]</scope>
    <source>
        <strain evidence="11">PF1309</strain>
    </source>
</reference>
<evidence type="ECO:0000256" key="7">
    <source>
        <dbReference type="ARBA" id="ARBA00022833"/>
    </source>
</evidence>
<evidence type="ECO:0000313" key="12">
    <source>
        <dbReference type="Proteomes" id="UP000218231"/>
    </source>
</evidence>
<dbReference type="InterPro" id="IPR007728">
    <property type="entry name" value="Pre-SET_dom"/>
</dbReference>
<feature type="region of interest" description="Disordered" evidence="8">
    <location>
        <begin position="348"/>
        <end position="384"/>
    </location>
</feature>
<dbReference type="PROSITE" id="PS50867">
    <property type="entry name" value="PRE_SET"/>
    <property type="match status" value="1"/>
</dbReference>
<proteinExistence type="predicted"/>
<accession>A0A2A2LFL0</accession>
<dbReference type="Proteomes" id="UP000218231">
    <property type="component" value="Unassembled WGS sequence"/>
</dbReference>
<evidence type="ECO:0000313" key="11">
    <source>
        <dbReference type="EMBL" id="PAV84959.1"/>
    </source>
</evidence>
<keyword evidence="4" id="KW-0808">Transferase</keyword>
<dbReference type="PANTHER" id="PTHR46223">
    <property type="entry name" value="HISTONE-LYSINE N-METHYLTRANSFERASE SUV39H"/>
    <property type="match status" value="1"/>
</dbReference>